<evidence type="ECO:0000313" key="3">
    <source>
        <dbReference type="Proteomes" id="UP001551329"/>
    </source>
</evidence>
<reference evidence="2 3" key="1">
    <citation type="submission" date="2024-06" db="EMBL/GenBank/DDBJ databases">
        <title>The Natural Products Discovery Center: Release of the First 8490 Sequenced Strains for Exploring Actinobacteria Biosynthetic Diversity.</title>
        <authorList>
            <person name="Kalkreuter E."/>
            <person name="Kautsar S.A."/>
            <person name="Yang D."/>
            <person name="Bader C.D."/>
            <person name="Teijaro C.N."/>
            <person name="Fluegel L."/>
            <person name="Davis C.M."/>
            <person name="Simpson J.R."/>
            <person name="Lauterbach L."/>
            <person name="Steele A.D."/>
            <person name="Gui C."/>
            <person name="Meng S."/>
            <person name="Li G."/>
            <person name="Viehrig K."/>
            <person name="Ye F."/>
            <person name="Su P."/>
            <person name="Kiefer A.F."/>
            <person name="Nichols A."/>
            <person name="Cepeda A.J."/>
            <person name="Yan W."/>
            <person name="Fan B."/>
            <person name="Jiang Y."/>
            <person name="Adhikari A."/>
            <person name="Zheng C.-J."/>
            <person name="Schuster L."/>
            <person name="Cowan T.M."/>
            <person name="Smanski M.J."/>
            <person name="Chevrette M.G."/>
            <person name="De Carvalho L.P.S."/>
            <person name="Shen B."/>
        </authorList>
    </citation>
    <scope>NUCLEOTIDE SEQUENCE [LARGE SCALE GENOMIC DNA]</scope>
    <source>
        <strain evidence="2 3">NPDC045974</strain>
    </source>
</reference>
<comment type="caution">
    <text evidence="2">The sequence shown here is derived from an EMBL/GenBank/DDBJ whole genome shotgun (WGS) entry which is preliminary data.</text>
</comment>
<protein>
    <submittedName>
        <fullName evidence="2">Helix-turn-helix domain-containing protein</fullName>
    </submittedName>
</protein>
<feature type="compositionally biased region" description="Low complexity" evidence="1">
    <location>
        <begin position="66"/>
        <end position="76"/>
    </location>
</feature>
<feature type="compositionally biased region" description="Polar residues" evidence="1">
    <location>
        <begin position="124"/>
        <end position="133"/>
    </location>
</feature>
<dbReference type="Proteomes" id="UP001551329">
    <property type="component" value="Unassembled WGS sequence"/>
</dbReference>
<organism evidence="2 3">
    <name type="scientific">Streptomyces narbonensis</name>
    <dbReference type="NCBI Taxonomy" id="67333"/>
    <lineage>
        <taxon>Bacteria</taxon>
        <taxon>Bacillati</taxon>
        <taxon>Actinomycetota</taxon>
        <taxon>Actinomycetes</taxon>
        <taxon>Kitasatosporales</taxon>
        <taxon>Streptomycetaceae</taxon>
        <taxon>Streptomyces</taxon>
    </lineage>
</organism>
<feature type="compositionally biased region" description="Low complexity" evidence="1">
    <location>
        <begin position="89"/>
        <end position="114"/>
    </location>
</feature>
<feature type="compositionally biased region" description="Basic and acidic residues" evidence="1">
    <location>
        <begin position="156"/>
        <end position="175"/>
    </location>
</feature>
<proteinExistence type="predicted"/>
<name>A0ABV3CAI7_9ACTN</name>
<dbReference type="Pfam" id="PF13565">
    <property type="entry name" value="HTH_32"/>
    <property type="match status" value="1"/>
</dbReference>
<feature type="region of interest" description="Disordered" evidence="1">
    <location>
        <begin position="52"/>
        <end position="205"/>
    </location>
</feature>
<gene>
    <name evidence="2" type="ORF">AB0A88_16825</name>
</gene>
<dbReference type="EMBL" id="JBEZAE010000009">
    <property type="protein sequence ID" value="MEU7071791.1"/>
    <property type="molecule type" value="Genomic_DNA"/>
</dbReference>
<sequence>MHVDTVRTWRNRFAELGMPGLADRKRAGRPPFFTPLQAAQVKALACQLPAETGTPLSAGAPPNWPARPSSAASRPSCRPPPCAAGSRRTPSSPGNTIPGSSSPTPTSAPRPRASWIYTPAPGTASRSARTNSSQRRREDLDPGPLSLPPHPRARQGPRDAREPHLRPRWRTERTTKGGAEPCRRGDRRRPRVPWPARIRRCPAGA</sequence>
<keyword evidence="3" id="KW-1185">Reference proteome</keyword>
<evidence type="ECO:0000256" key="1">
    <source>
        <dbReference type="SAM" id="MobiDB-lite"/>
    </source>
</evidence>
<accession>A0ABV3CAI7</accession>
<evidence type="ECO:0000313" key="2">
    <source>
        <dbReference type="EMBL" id="MEU7071791.1"/>
    </source>
</evidence>